<dbReference type="STRING" id="574650.SAMN04487966_111111"/>
<proteinExistence type="predicted"/>
<feature type="signal peptide" evidence="3">
    <location>
        <begin position="1"/>
        <end position="29"/>
    </location>
</feature>
<dbReference type="Pfam" id="PF21783">
    <property type="entry name" value="YNCE"/>
    <property type="match status" value="1"/>
</dbReference>
<evidence type="ECO:0000313" key="6">
    <source>
        <dbReference type="Proteomes" id="UP000198881"/>
    </source>
</evidence>
<evidence type="ECO:0000256" key="2">
    <source>
        <dbReference type="SAM" id="MobiDB-lite"/>
    </source>
</evidence>
<dbReference type="PROSITE" id="PS51257">
    <property type="entry name" value="PROKAR_LIPOPROTEIN"/>
    <property type="match status" value="1"/>
</dbReference>
<dbReference type="Proteomes" id="UP000198881">
    <property type="component" value="Unassembled WGS sequence"/>
</dbReference>
<protein>
    <submittedName>
        <fullName evidence="5">40-residue YVTN family beta-propeller repeat-containing protein</fullName>
    </submittedName>
</protein>
<organism evidence="5 6">
    <name type="scientific">Micrococcus terreus</name>
    <dbReference type="NCBI Taxonomy" id="574650"/>
    <lineage>
        <taxon>Bacteria</taxon>
        <taxon>Bacillati</taxon>
        <taxon>Actinomycetota</taxon>
        <taxon>Actinomycetes</taxon>
        <taxon>Micrococcales</taxon>
        <taxon>Micrococcaceae</taxon>
        <taxon>Micrococcus</taxon>
    </lineage>
</organism>
<dbReference type="AlphaFoldDB" id="A0A1I7MRM6"/>
<evidence type="ECO:0000256" key="3">
    <source>
        <dbReference type="SAM" id="SignalP"/>
    </source>
</evidence>
<feature type="domain" description="YNCE-like beta-propeller" evidence="4">
    <location>
        <begin position="214"/>
        <end position="347"/>
    </location>
</feature>
<evidence type="ECO:0000259" key="4">
    <source>
        <dbReference type="Pfam" id="PF21783"/>
    </source>
</evidence>
<dbReference type="EMBL" id="FPCG01000011">
    <property type="protein sequence ID" value="SFV24587.1"/>
    <property type="molecule type" value="Genomic_DNA"/>
</dbReference>
<feature type="region of interest" description="Disordered" evidence="2">
    <location>
        <begin position="35"/>
        <end position="88"/>
    </location>
</feature>
<accession>A0A1I7MRM6</accession>
<evidence type="ECO:0000313" key="5">
    <source>
        <dbReference type="EMBL" id="SFV24587.1"/>
    </source>
</evidence>
<dbReference type="PANTHER" id="PTHR47197">
    <property type="entry name" value="PROTEIN NIRF"/>
    <property type="match status" value="1"/>
</dbReference>
<name>A0A1I7MRM6_9MICC</name>
<dbReference type="InterPro" id="IPR051200">
    <property type="entry name" value="Host-pathogen_enzymatic-act"/>
</dbReference>
<feature type="compositionally biased region" description="Polar residues" evidence="2">
    <location>
        <begin position="35"/>
        <end position="46"/>
    </location>
</feature>
<keyword evidence="1 3" id="KW-0732">Signal</keyword>
<sequence>MTDRTARTSIRPAARLFVPLMLSSALVLAGCSGQSAPEETATQTGPTAAPSGSPAEGTSPAASQEGDPSESASAEPERPDFPASNTTGLVPLETVEEGNITPKSVVSNDHGLMITNNMMYSHNVTLYDVHTRTPVVELSDTVDADEFELEGLSGKVSGSPVEAVWTQDGGYAYVSQYLVDGHGATAEDNCTNGQAITPSMVYRYNAEQEDWDQVIRVGRVPKYVALTPDESQLLVSNWCDKSLSVVDTESAEESKRIPLNSMPRGIVVLPDNRTAYVTAMYADEVYRVDLETGESEVALRTGNRPRHLTLSADGETMYLVVTGADQLLKIDPDTAEVLDSTATGDEPRTMDISEDGTALYVVNYFENTVSKFDAETLEELDRQPAGYHPIGVTHDALTGEVWVANYGGTLSVYDDTDGAGSDAAANQD</sequence>
<dbReference type="InterPro" id="IPR011048">
    <property type="entry name" value="Haem_d1_sf"/>
</dbReference>
<evidence type="ECO:0000256" key="1">
    <source>
        <dbReference type="ARBA" id="ARBA00022729"/>
    </source>
</evidence>
<feature type="chain" id="PRO_5039251403" evidence="3">
    <location>
        <begin position="30"/>
        <end position="428"/>
    </location>
</feature>
<keyword evidence="6" id="KW-1185">Reference proteome</keyword>
<gene>
    <name evidence="5" type="ORF">SAMN04487966_111111</name>
</gene>
<dbReference type="PANTHER" id="PTHR47197:SF3">
    <property type="entry name" value="DIHYDRO-HEME D1 DEHYDROGENASE"/>
    <property type="match status" value="1"/>
</dbReference>
<dbReference type="Gene3D" id="2.130.10.10">
    <property type="entry name" value="YVTN repeat-like/Quinoprotein amine dehydrogenase"/>
    <property type="match status" value="2"/>
</dbReference>
<dbReference type="SUPFAM" id="SSF51004">
    <property type="entry name" value="C-terminal (heme d1) domain of cytochrome cd1-nitrite reductase"/>
    <property type="match status" value="1"/>
</dbReference>
<reference evidence="5 6" key="1">
    <citation type="submission" date="2016-10" db="EMBL/GenBank/DDBJ databases">
        <authorList>
            <person name="de Groot N.N."/>
        </authorList>
    </citation>
    <scope>NUCLEOTIDE SEQUENCE [LARGE SCALE GENOMIC DNA]</scope>
    <source>
        <strain evidence="5 6">CGMCC 1.7054</strain>
    </source>
</reference>
<dbReference type="RefSeq" id="WP_218154344.1">
    <property type="nucleotide sequence ID" value="NZ_FPCG01000011.1"/>
</dbReference>
<dbReference type="InterPro" id="IPR048433">
    <property type="entry name" value="YNCE-like_beta-prop"/>
</dbReference>
<dbReference type="InterPro" id="IPR015943">
    <property type="entry name" value="WD40/YVTN_repeat-like_dom_sf"/>
</dbReference>